<feature type="signal peptide" evidence="2">
    <location>
        <begin position="1"/>
        <end position="22"/>
    </location>
</feature>
<dbReference type="AlphaFoldDB" id="A0A060RLY3"/>
<organism evidence="3 4">
    <name type="scientific">Plasmodium reichenowi</name>
    <dbReference type="NCBI Taxonomy" id="5854"/>
    <lineage>
        <taxon>Eukaryota</taxon>
        <taxon>Sar</taxon>
        <taxon>Alveolata</taxon>
        <taxon>Apicomplexa</taxon>
        <taxon>Aconoidasida</taxon>
        <taxon>Haemosporida</taxon>
        <taxon>Plasmodiidae</taxon>
        <taxon>Plasmodium</taxon>
        <taxon>Plasmodium (Laverania)</taxon>
    </lineage>
</organism>
<reference evidence="3" key="1">
    <citation type="submission" date="2014-01" db="EMBL/GenBank/DDBJ databases">
        <authorList>
            <person name="Aslett M."/>
        </authorList>
    </citation>
    <scope>NUCLEOTIDE SEQUENCE</scope>
    <source>
        <strain evidence="3">CDC</strain>
    </source>
</reference>
<feature type="transmembrane region" description="Helical" evidence="1">
    <location>
        <begin position="315"/>
        <end position="336"/>
    </location>
</feature>
<dbReference type="PhylomeDB" id="A0A060RLY3"/>
<dbReference type="InterPro" id="IPR006373">
    <property type="entry name" value="VSA_Rifin"/>
</dbReference>
<dbReference type="Pfam" id="PF02009">
    <property type="entry name" value="RIFIN"/>
    <property type="match status" value="1"/>
</dbReference>
<keyword evidence="1" id="KW-1133">Transmembrane helix</keyword>
<dbReference type="VEuPathDB" id="PlasmoDB:PRG01_1479900"/>
<keyword evidence="1" id="KW-0812">Transmembrane</keyword>
<name>A0A060RLY3_PLARE</name>
<evidence type="ECO:0000313" key="3">
    <source>
        <dbReference type="EMBL" id="CDO61603.1"/>
    </source>
</evidence>
<proteinExistence type="predicted"/>
<keyword evidence="1" id="KW-0472">Membrane</keyword>
<protein>
    <submittedName>
        <fullName evidence="3">Rifin</fullName>
    </submittedName>
</protein>
<reference evidence="3" key="2">
    <citation type="submission" date="2014-05" db="EMBL/GenBank/DDBJ databases">
        <title>The genome sequences of chimpanzee malaria parasites reveal the path to human adaptation.</title>
        <authorList>
            <person name="Otto T.D."/>
            <person name="Rayner J.C."/>
            <person name="Boehme U."/>
            <person name="Pain A."/>
            <person name="Spottiswoode N."/>
            <person name="Sanders M."/>
            <person name="Quail M."/>
            <person name="Ollomo B."/>
            <person name="Renaud F."/>
            <person name="Thomas A.W."/>
            <person name="Prugnolle F."/>
            <person name="Conway D.J."/>
            <person name="Newbold C."/>
            <person name="Berriman M."/>
        </authorList>
    </citation>
    <scope>NUCLEOTIDE SEQUENCE [LARGE SCALE GENOMIC DNA]</scope>
    <source>
        <strain evidence="3">CDC</strain>
    </source>
</reference>
<dbReference type="Proteomes" id="UP000027581">
    <property type="component" value="Unassembled WGS sequence"/>
</dbReference>
<keyword evidence="2" id="KW-0732">Signal</keyword>
<keyword evidence="4" id="KW-1185">Reference proteome</keyword>
<evidence type="ECO:0000313" key="4">
    <source>
        <dbReference type="Proteomes" id="UP000027581"/>
    </source>
</evidence>
<feature type="chain" id="PRO_5001589834" evidence="2">
    <location>
        <begin position="23"/>
        <end position="356"/>
    </location>
</feature>
<dbReference type="NCBIfam" id="TIGR01477">
    <property type="entry name" value="RIFIN"/>
    <property type="match status" value="1"/>
</dbReference>
<evidence type="ECO:0000256" key="2">
    <source>
        <dbReference type="SAM" id="SignalP"/>
    </source>
</evidence>
<accession>A0A060RLY3</accession>
<sequence length="356" mass="39579">MKIHYINILLFSLPLNILVTLYNENTHKKTHTTPSHTQTNRSLCECELYTTANYDNDPQMKNVMDNFNKQTQQRFLEYGERMIEKRKQCKERCDKDIQKIILKDKLEKELMDKFATLQTDIQSDAIPTCVCEKSLADKTEKFCLNCGTNVGVAVPGLGGLGAYGTNSMVQAAITAGIDFATKEGIKAGTQAGIQAAIQGVISKFSLEVLGGKTLQAVITSKTYNQPMFFVNKIMGEYYNYVDNGIDNSNGIFSFIQVTSKGNPGKAIKIVSASAGDIAKESVQAAEQVTAQTTKALTLEKTVEATSVTTILSNPIVISFIVVVIIVILLLIIYLVLRYRRKKKMNKKLQYIKLLEE</sequence>
<evidence type="ECO:0000256" key="1">
    <source>
        <dbReference type="SAM" id="Phobius"/>
    </source>
</evidence>
<gene>
    <name evidence="3" type="primary">RIF</name>
    <name evidence="3" type="ORF">PRCDC_0024000</name>
</gene>
<dbReference type="EMBL" id="HG810447">
    <property type="protein sequence ID" value="CDO61603.1"/>
    <property type="molecule type" value="Genomic_DNA"/>
</dbReference>
<dbReference type="VEuPathDB" id="PlasmoDB:PRCDC_0024000"/>